<organism evidence="1 2">
    <name type="scientific">Lithospermum erythrorhizon</name>
    <name type="common">Purple gromwell</name>
    <name type="synonym">Lithospermum officinale var. erythrorhizon</name>
    <dbReference type="NCBI Taxonomy" id="34254"/>
    <lineage>
        <taxon>Eukaryota</taxon>
        <taxon>Viridiplantae</taxon>
        <taxon>Streptophyta</taxon>
        <taxon>Embryophyta</taxon>
        <taxon>Tracheophyta</taxon>
        <taxon>Spermatophyta</taxon>
        <taxon>Magnoliopsida</taxon>
        <taxon>eudicotyledons</taxon>
        <taxon>Gunneridae</taxon>
        <taxon>Pentapetalae</taxon>
        <taxon>asterids</taxon>
        <taxon>lamiids</taxon>
        <taxon>Boraginales</taxon>
        <taxon>Boraginaceae</taxon>
        <taxon>Boraginoideae</taxon>
        <taxon>Lithospermeae</taxon>
        <taxon>Lithospermum</taxon>
    </lineage>
</organism>
<dbReference type="PANTHER" id="PTHR31286">
    <property type="entry name" value="GLYCINE-RICH CELL WALL STRUCTURAL PROTEIN 1.8-LIKE"/>
    <property type="match status" value="1"/>
</dbReference>
<sequence length="441" mass="47393">MRVFKWDPSFCPSRESLTAPIWIRLEGLPLYLFDEASLLAIANAIGTPLRVDPMNIKRVKLNSARVCVELNVAGPLFDSIWVAFADDVSKNPLEGFWVKVYYDVIPPFCTFCSHIGHHLRACKRRSGKQVDVAKVFDKLSQPGNSTVDKVLDGSPHPGESSKVVSGFWKATGNTRQPGVSSTASGEVVISEQQLSTRMDVVEGATEQYNVAGVVDLQQGSGLNPQQGAIMQQDGQAQVSPCASGVEQAQADPFQAPHCLISATVCERSFLKDDNDIPGQRLVQEISAAKVFENLPQPSSHSDPVLASVDSAGTCNSNANMHSSHSGLVVEGTYLEDGVICSIVADLEQAARCEADFLGGQHGGEVVIDGGVGTVDPSDIQTSDPQFHTPNLKRVEVPKLLGKSANNGIMQGKYMGSDLIGCKQKDKERVTEMRGQGLPFDG</sequence>
<comment type="caution">
    <text evidence="1">The sequence shown here is derived from an EMBL/GenBank/DDBJ whole genome shotgun (WGS) entry which is preliminary data.</text>
</comment>
<dbReference type="EMBL" id="BAABME010009618">
    <property type="protein sequence ID" value="GAA0175485.1"/>
    <property type="molecule type" value="Genomic_DNA"/>
</dbReference>
<accession>A0AAV3RI32</accession>
<evidence type="ECO:0000313" key="2">
    <source>
        <dbReference type="Proteomes" id="UP001454036"/>
    </source>
</evidence>
<proteinExistence type="predicted"/>
<keyword evidence="2" id="KW-1185">Reference proteome</keyword>
<evidence type="ECO:0008006" key="3">
    <source>
        <dbReference type="Google" id="ProtNLM"/>
    </source>
</evidence>
<dbReference type="AlphaFoldDB" id="A0AAV3RI32"/>
<name>A0AAV3RI32_LITER</name>
<evidence type="ECO:0000313" key="1">
    <source>
        <dbReference type="EMBL" id="GAA0175485.1"/>
    </source>
</evidence>
<protein>
    <recommendedName>
        <fullName evidence="3">DUF4283 domain-containing protein</fullName>
    </recommendedName>
</protein>
<dbReference type="Proteomes" id="UP001454036">
    <property type="component" value="Unassembled WGS sequence"/>
</dbReference>
<gene>
    <name evidence="1" type="ORF">LIER_28652</name>
</gene>
<dbReference type="PANTHER" id="PTHR31286:SF165">
    <property type="entry name" value="DUF4283 DOMAIN-CONTAINING PROTEIN"/>
    <property type="match status" value="1"/>
</dbReference>
<dbReference type="InterPro" id="IPR040256">
    <property type="entry name" value="At4g02000-like"/>
</dbReference>
<reference evidence="1 2" key="1">
    <citation type="submission" date="2024-01" db="EMBL/GenBank/DDBJ databases">
        <title>The complete chloroplast genome sequence of Lithospermum erythrorhizon: insights into the phylogenetic relationship among Boraginaceae species and the maternal lineages of purple gromwells.</title>
        <authorList>
            <person name="Okada T."/>
            <person name="Watanabe K."/>
        </authorList>
    </citation>
    <scope>NUCLEOTIDE SEQUENCE [LARGE SCALE GENOMIC DNA]</scope>
</reference>